<evidence type="ECO:0000259" key="7">
    <source>
        <dbReference type="Pfam" id="PF13193"/>
    </source>
</evidence>
<protein>
    <submittedName>
        <fullName evidence="8">AMP-binding protein</fullName>
    </submittedName>
</protein>
<evidence type="ECO:0000256" key="5">
    <source>
        <dbReference type="SAM" id="MobiDB-lite"/>
    </source>
</evidence>
<dbReference type="GO" id="GO:0005324">
    <property type="term" value="F:long-chain fatty acid transmembrane transporter activity"/>
    <property type="evidence" value="ECO:0007669"/>
    <property type="project" value="TreeGrafter"/>
</dbReference>
<dbReference type="InterPro" id="IPR045851">
    <property type="entry name" value="AMP-bd_C_sf"/>
</dbReference>
<dbReference type="InterPro" id="IPR020845">
    <property type="entry name" value="AMP-binding_CS"/>
</dbReference>
<feature type="compositionally biased region" description="Acidic residues" evidence="5">
    <location>
        <begin position="11"/>
        <end position="24"/>
    </location>
</feature>
<organism evidence="8 9">
    <name type="scientific">Amycolatopsis rhizosphaerae</name>
    <dbReference type="NCBI Taxonomy" id="2053003"/>
    <lineage>
        <taxon>Bacteria</taxon>
        <taxon>Bacillati</taxon>
        <taxon>Actinomycetota</taxon>
        <taxon>Actinomycetes</taxon>
        <taxon>Pseudonocardiales</taxon>
        <taxon>Pseudonocardiaceae</taxon>
        <taxon>Amycolatopsis</taxon>
    </lineage>
</organism>
<feature type="domain" description="AMP-dependent synthetase/ligase" evidence="6">
    <location>
        <begin position="32"/>
        <end position="395"/>
    </location>
</feature>
<reference evidence="8 9" key="2">
    <citation type="submission" date="2019-08" db="EMBL/GenBank/DDBJ databases">
        <title>Amycolatopsis acidicola sp. nov., isolated from peat swamp forest soil.</title>
        <authorList>
            <person name="Srisuk N."/>
        </authorList>
    </citation>
    <scope>NUCLEOTIDE SEQUENCE [LARGE SCALE GENOMIC DNA]</scope>
    <source>
        <strain evidence="8 9">TBRC 6029</strain>
    </source>
</reference>
<accession>A0A558DJT1</accession>
<dbReference type="Proteomes" id="UP000320011">
    <property type="component" value="Unassembled WGS sequence"/>
</dbReference>
<name>A0A558DJT1_9PSEU</name>
<dbReference type="GO" id="GO:0044539">
    <property type="term" value="P:long-chain fatty acid import into cell"/>
    <property type="evidence" value="ECO:0007669"/>
    <property type="project" value="TreeGrafter"/>
</dbReference>
<dbReference type="GO" id="GO:0005524">
    <property type="term" value="F:ATP binding"/>
    <property type="evidence" value="ECO:0007669"/>
    <property type="project" value="UniProtKB-KW"/>
</dbReference>
<dbReference type="OrthoDB" id="2579187at2"/>
<dbReference type="AlphaFoldDB" id="A0A558DJT1"/>
<dbReference type="GO" id="GO:0004467">
    <property type="term" value="F:long-chain fatty acid-CoA ligase activity"/>
    <property type="evidence" value="ECO:0007669"/>
    <property type="project" value="TreeGrafter"/>
</dbReference>
<evidence type="ECO:0000256" key="2">
    <source>
        <dbReference type="ARBA" id="ARBA00022598"/>
    </source>
</evidence>
<sequence length="549" mass="59453">MTGTVPRSDPAEDTTEDTAEDTTEDTVGGLLAARARTLPGKTALVFDDGELTYGELDRVVSEVARGLLALGAGRGDSVGILLPNRAEYLLTWFGAARAGLVEVPVNTAYKGRFLDHALRGTDVRILVTEAALLGLVADLPELPGTLTTVVLLDDAVPGRTLPGVRVLTWRELLAAGDPARALPQVGAADPVAIMLTSGTTGRSKGVVYPNRMQVVAARECAAQMGTTADERLYTCLPLFHGAAQVNITLHGLQAGATVVLGRRFSAGRFWDELRAHRVTQFNALGSILPVLLSRPPADSDRDHQVKRVFAAPAPPQVLRPFEERFGVHVVEGYGLTEIKNVLYNPLAARKIGSIGLPTESSIMEIHDESGLPTAPGQAGEIVYRPRLPHIMFSGYHRDPESTLATMRDLWWHTGDLGYTDEDGYFYFIDRKKDALRRRGENISSHEVESVLLAYPGVIAAAAVATPSELGEDEVLAVLQLDSGRQVDFAELFAHCDRSMPHFMVPRYYRVVDRLPVTPTGKVRKADLRGQGRGEAWDAQAAGLTPARHV</sequence>
<dbReference type="Gene3D" id="3.40.50.12780">
    <property type="entry name" value="N-terminal domain of ligase-like"/>
    <property type="match status" value="1"/>
</dbReference>
<dbReference type="Pfam" id="PF00501">
    <property type="entry name" value="AMP-binding"/>
    <property type="match status" value="1"/>
</dbReference>
<feature type="region of interest" description="Disordered" evidence="5">
    <location>
        <begin position="1"/>
        <end position="26"/>
    </location>
</feature>
<dbReference type="Pfam" id="PF13193">
    <property type="entry name" value="AMP-binding_C"/>
    <property type="match status" value="1"/>
</dbReference>
<dbReference type="GO" id="GO:0005886">
    <property type="term" value="C:plasma membrane"/>
    <property type="evidence" value="ECO:0007669"/>
    <property type="project" value="TreeGrafter"/>
</dbReference>
<evidence type="ECO:0000256" key="1">
    <source>
        <dbReference type="ARBA" id="ARBA00006432"/>
    </source>
</evidence>
<keyword evidence="2" id="KW-0436">Ligase</keyword>
<reference evidence="8 9" key="1">
    <citation type="submission" date="2019-07" db="EMBL/GenBank/DDBJ databases">
        <authorList>
            <person name="Duangmal K."/>
            <person name="Teo W.F.A."/>
        </authorList>
    </citation>
    <scope>NUCLEOTIDE SEQUENCE [LARGE SCALE GENOMIC DNA]</scope>
    <source>
        <strain evidence="8 9">TBRC 6029</strain>
    </source>
</reference>
<dbReference type="PANTHER" id="PTHR43107">
    <property type="entry name" value="LONG-CHAIN FATTY ACID TRANSPORT PROTEIN"/>
    <property type="match status" value="1"/>
</dbReference>
<dbReference type="InterPro" id="IPR042099">
    <property type="entry name" value="ANL_N_sf"/>
</dbReference>
<keyword evidence="3" id="KW-0547">Nucleotide-binding</keyword>
<evidence type="ECO:0000313" key="9">
    <source>
        <dbReference type="Proteomes" id="UP000320011"/>
    </source>
</evidence>
<gene>
    <name evidence="8" type="ORF">FNH05_03180</name>
</gene>
<dbReference type="RefSeq" id="WP_144585738.1">
    <property type="nucleotide sequence ID" value="NZ_VJWX01000015.1"/>
</dbReference>
<dbReference type="InterPro" id="IPR000873">
    <property type="entry name" value="AMP-dep_synth/lig_dom"/>
</dbReference>
<comment type="caution">
    <text evidence="8">The sequence shown here is derived from an EMBL/GenBank/DDBJ whole genome shotgun (WGS) entry which is preliminary data.</text>
</comment>
<dbReference type="PANTHER" id="PTHR43107:SF15">
    <property type="entry name" value="FATTY ACID TRANSPORT PROTEIN 3, ISOFORM A"/>
    <property type="match status" value="1"/>
</dbReference>
<dbReference type="SUPFAM" id="SSF56801">
    <property type="entry name" value="Acetyl-CoA synthetase-like"/>
    <property type="match status" value="1"/>
</dbReference>
<keyword evidence="9" id="KW-1185">Reference proteome</keyword>
<dbReference type="EMBL" id="VJWX01000015">
    <property type="protein sequence ID" value="TVT61276.1"/>
    <property type="molecule type" value="Genomic_DNA"/>
</dbReference>
<comment type="similarity">
    <text evidence="1">Belongs to the ATP-dependent AMP-binding enzyme family.</text>
</comment>
<proteinExistence type="inferred from homology"/>
<dbReference type="PROSITE" id="PS00455">
    <property type="entry name" value="AMP_BINDING"/>
    <property type="match status" value="1"/>
</dbReference>
<dbReference type="Gene3D" id="3.30.300.30">
    <property type="match status" value="1"/>
</dbReference>
<evidence type="ECO:0000313" key="8">
    <source>
        <dbReference type="EMBL" id="TVT61276.1"/>
    </source>
</evidence>
<dbReference type="InterPro" id="IPR025110">
    <property type="entry name" value="AMP-bd_C"/>
</dbReference>
<evidence type="ECO:0000256" key="3">
    <source>
        <dbReference type="ARBA" id="ARBA00022741"/>
    </source>
</evidence>
<evidence type="ECO:0000256" key="4">
    <source>
        <dbReference type="ARBA" id="ARBA00022840"/>
    </source>
</evidence>
<feature type="domain" description="AMP-binding enzyme C-terminal" evidence="7">
    <location>
        <begin position="446"/>
        <end position="521"/>
    </location>
</feature>
<keyword evidence="4" id="KW-0067">ATP-binding</keyword>
<evidence type="ECO:0000259" key="6">
    <source>
        <dbReference type="Pfam" id="PF00501"/>
    </source>
</evidence>